<dbReference type="OrthoDB" id="7996151at2"/>
<feature type="chain" id="PRO_5011644313" evidence="2">
    <location>
        <begin position="22"/>
        <end position="98"/>
    </location>
</feature>
<feature type="signal peptide" evidence="2">
    <location>
        <begin position="1"/>
        <end position="21"/>
    </location>
</feature>
<dbReference type="Proteomes" id="UP000198704">
    <property type="component" value="Unassembled WGS sequence"/>
</dbReference>
<sequence>MKNLVLACSFGAMLISGSAFAQEAGAQIDPSLIVRTNGSGLDAWSYAEGNDKSGGMWEGATGYSAPVPQQPIYTGSVPSNRQWSHLTTRPRRHRAPAY</sequence>
<evidence type="ECO:0000313" key="4">
    <source>
        <dbReference type="Proteomes" id="UP000198704"/>
    </source>
</evidence>
<gene>
    <name evidence="3" type="ORF">SAMN05216360_111199</name>
</gene>
<feature type="compositionally biased region" description="Polar residues" evidence="1">
    <location>
        <begin position="74"/>
        <end position="87"/>
    </location>
</feature>
<feature type="compositionally biased region" description="Basic residues" evidence="1">
    <location>
        <begin position="88"/>
        <end position="98"/>
    </location>
</feature>
<keyword evidence="4" id="KW-1185">Reference proteome</keyword>
<protein>
    <submittedName>
        <fullName evidence="3">Uncharacterized protein</fullName>
    </submittedName>
</protein>
<accession>A0A1H0EIT1</accession>
<organism evidence="3 4">
    <name type="scientific">Methylobacterium phyllostachyos</name>
    <dbReference type="NCBI Taxonomy" id="582672"/>
    <lineage>
        <taxon>Bacteria</taxon>
        <taxon>Pseudomonadati</taxon>
        <taxon>Pseudomonadota</taxon>
        <taxon>Alphaproteobacteria</taxon>
        <taxon>Hyphomicrobiales</taxon>
        <taxon>Methylobacteriaceae</taxon>
        <taxon>Methylobacterium</taxon>
    </lineage>
</organism>
<proteinExistence type="predicted"/>
<name>A0A1H0EIT1_9HYPH</name>
<feature type="region of interest" description="Disordered" evidence="1">
    <location>
        <begin position="74"/>
        <end position="98"/>
    </location>
</feature>
<evidence type="ECO:0000256" key="1">
    <source>
        <dbReference type="SAM" id="MobiDB-lite"/>
    </source>
</evidence>
<keyword evidence="2" id="KW-0732">Signal</keyword>
<evidence type="ECO:0000313" key="3">
    <source>
        <dbReference type="EMBL" id="SDN82252.1"/>
    </source>
</evidence>
<evidence type="ECO:0000256" key="2">
    <source>
        <dbReference type="SAM" id="SignalP"/>
    </source>
</evidence>
<reference evidence="4" key="1">
    <citation type="submission" date="2016-10" db="EMBL/GenBank/DDBJ databases">
        <authorList>
            <person name="Varghese N."/>
            <person name="Submissions S."/>
        </authorList>
    </citation>
    <scope>NUCLEOTIDE SEQUENCE [LARGE SCALE GENOMIC DNA]</scope>
    <source>
        <strain evidence="4">BL47</strain>
    </source>
</reference>
<dbReference type="AlphaFoldDB" id="A0A1H0EIT1"/>
<dbReference type="RefSeq" id="WP_091718407.1">
    <property type="nucleotide sequence ID" value="NZ_FNHS01000011.1"/>
</dbReference>
<dbReference type="EMBL" id="FNHS01000011">
    <property type="protein sequence ID" value="SDN82252.1"/>
    <property type="molecule type" value="Genomic_DNA"/>
</dbReference>